<evidence type="ECO:0000313" key="3">
    <source>
        <dbReference type="Proteomes" id="UP001174050"/>
    </source>
</evidence>
<organism evidence="2 3">
    <name type="scientific">Streptomyces ficellus</name>
    <dbReference type="NCBI Taxonomy" id="1977088"/>
    <lineage>
        <taxon>Bacteria</taxon>
        <taxon>Bacillati</taxon>
        <taxon>Actinomycetota</taxon>
        <taxon>Actinomycetes</taxon>
        <taxon>Kitasatosporales</taxon>
        <taxon>Streptomycetaceae</taxon>
        <taxon>Streptomyces</taxon>
    </lineage>
</organism>
<comment type="caution">
    <text evidence="2">The sequence shown here is derived from an EMBL/GenBank/DDBJ whole genome shotgun (WGS) entry which is preliminary data.</text>
</comment>
<gene>
    <name evidence="2" type="ORF">QWM81_11325</name>
</gene>
<sequence>MSTEQTPPVAPAVLRLAQDVEAVRQHREKLEALVRAFATRVKNDQREVEEVLREILARLDTLERGPHGGPGGPGRPGPSAASPPGTDRPVGSPWSYRATERDWRDLAAWVDWLSGHYAPQLHLRIWPCWPAHGGVTEELAGLRAAWLAASEADAASGGAGQEMAYWHQMWLWPTLERIRQNYMFKGCESDHSPDRPGRLTDQAALEARIDASSARRNTA</sequence>
<protein>
    <recommendedName>
        <fullName evidence="4">DUF4913 domain-containing protein</fullName>
    </recommendedName>
</protein>
<proteinExistence type="predicted"/>
<reference evidence="2" key="1">
    <citation type="submission" date="2023-06" db="EMBL/GenBank/DDBJ databases">
        <title>WGS-Sequencing of Streptomyces ficellus isolate 21 collected from sand in Gara Djebilet Iron Mine in Algeria.</title>
        <authorList>
            <person name="Zegers G.P."/>
            <person name="Gomez A."/>
            <person name="Gueddou A."/>
            <person name="Zahara A.F."/>
            <person name="Worth M."/>
            <person name="Sevigny J.L."/>
            <person name="Tisa L."/>
        </authorList>
    </citation>
    <scope>NUCLEOTIDE SEQUENCE</scope>
    <source>
        <strain evidence="2">AS11</strain>
    </source>
</reference>
<keyword evidence="3" id="KW-1185">Reference proteome</keyword>
<feature type="region of interest" description="Disordered" evidence="1">
    <location>
        <begin position="59"/>
        <end position="94"/>
    </location>
</feature>
<accession>A0ABT7Z553</accession>
<dbReference type="EMBL" id="JAUEPL010000012">
    <property type="protein sequence ID" value="MDN3294635.1"/>
    <property type="molecule type" value="Genomic_DNA"/>
</dbReference>
<dbReference type="RefSeq" id="WP_290111706.1">
    <property type="nucleotide sequence ID" value="NZ_JAUEPL010000012.1"/>
</dbReference>
<evidence type="ECO:0000313" key="2">
    <source>
        <dbReference type="EMBL" id="MDN3294635.1"/>
    </source>
</evidence>
<evidence type="ECO:0000256" key="1">
    <source>
        <dbReference type="SAM" id="MobiDB-lite"/>
    </source>
</evidence>
<dbReference type="Proteomes" id="UP001174050">
    <property type="component" value="Unassembled WGS sequence"/>
</dbReference>
<name>A0ABT7Z553_9ACTN</name>
<evidence type="ECO:0008006" key="4">
    <source>
        <dbReference type="Google" id="ProtNLM"/>
    </source>
</evidence>